<feature type="transmembrane region" description="Helical" evidence="1">
    <location>
        <begin position="71"/>
        <end position="91"/>
    </location>
</feature>
<feature type="domain" description="Deltamethrin resistance protein prag01" evidence="2">
    <location>
        <begin position="49"/>
        <end position="100"/>
    </location>
</feature>
<dbReference type="EMBL" id="JAZGQO010000016">
    <property type="protein sequence ID" value="KAK6168362.1"/>
    <property type="molecule type" value="Genomic_DNA"/>
</dbReference>
<keyword evidence="1" id="KW-1133">Transmembrane helix</keyword>
<proteinExistence type="predicted"/>
<sequence>MLSRALPAARALKSIARVQPQVVRCMGGAAPAHWKSERQVAIDGKITLDDIPVPEGSWQEQQDRINKSQNVMLVGSLVFFAITAVAAYQFGAVYMHGEPPLKSVKFD</sequence>
<dbReference type="Proteomes" id="UP001347796">
    <property type="component" value="Unassembled WGS sequence"/>
</dbReference>
<evidence type="ECO:0000256" key="1">
    <source>
        <dbReference type="SAM" id="Phobius"/>
    </source>
</evidence>
<evidence type="ECO:0000313" key="4">
    <source>
        <dbReference type="Proteomes" id="UP001347796"/>
    </source>
</evidence>
<evidence type="ECO:0000313" key="3">
    <source>
        <dbReference type="EMBL" id="KAK6168362.1"/>
    </source>
</evidence>
<protein>
    <recommendedName>
        <fullName evidence="2">Deltamethrin resistance protein prag01 domain-containing protein</fullName>
    </recommendedName>
</protein>
<accession>A0AAN8IYS1</accession>
<keyword evidence="4" id="KW-1185">Reference proteome</keyword>
<organism evidence="3 4">
    <name type="scientific">Patella caerulea</name>
    <name type="common">Rayed Mediterranean limpet</name>
    <dbReference type="NCBI Taxonomy" id="87958"/>
    <lineage>
        <taxon>Eukaryota</taxon>
        <taxon>Metazoa</taxon>
        <taxon>Spiralia</taxon>
        <taxon>Lophotrochozoa</taxon>
        <taxon>Mollusca</taxon>
        <taxon>Gastropoda</taxon>
        <taxon>Patellogastropoda</taxon>
        <taxon>Patelloidea</taxon>
        <taxon>Patellidae</taxon>
        <taxon>Patella</taxon>
    </lineage>
</organism>
<dbReference type="Pfam" id="PF16020">
    <property type="entry name" value="Deltameth_res"/>
    <property type="match status" value="1"/>
</dbReference>
<keyword evidence="1" id="KW-0812">Transmembrane</keyword>
<name>A0AAN8IYS1_PATCE</name>
<keyword evidence="1" id="KW-0472">Membrane</keyword>
<dbReference type="AlphaFoldDB" id="A0AAN8IYS1"/>
<dbReference type="InterPro" id="IPR031973">
    <property type="entry name" value="Deltameth_res_prag01"/>
</dbReference>
<gene>
    <name evidence="3" type="ORF">SNE40_020913</name>
</gene>
<comment type="caution">
    <text evidence="3">The sequence shown here is derived from an EMBL/GenBank/DDBJ whole genome shotgun (WGS) entry which is preliminary data.</text>
</comment>
<reference evidence="3 4" key="1">
    <citation type="submission" date="2024-01" db="EMBL/GenBank/DDBJ databases">
        <title>The genome of the rayed Mediterranean limpet Patella caerulea (Linnaeus, 1758).</title>
        <authorList>
            <person name="Anh-Thu Weber A."/>
            <person name="Halstead-Nussloch G."/>
        </authorList>
    </citation>
    <scope>NUCLEOTIDE SEQUENCE [LARGE SCALE GENOMIC DNA]</scope>
    <source>
        <strain evidence="3">AATW-2023a</strain>
        <tissue evidence="3">Whole specimen</tissue>
    </source>
</reference>
<evidence type="ECO:0000259" key="2">
    <source>
        <dbReference type="Pfam" id="PF16020"/>
    </source>
</evidence>